<dbReference type="Proteomes" id="UP000306229">
    <property type="component" value="Chromosome"/>
</dbReference>
<name>A0A5B7TQS8_9FLAO</name>
<dbReference type="OrthoDB" id="2537030at2"/>
<dbReference type="AlphaFoldDB" id="A0A5B7TQS8"/>
<proteinExistence type="predicted"/>
<keyword evidence="2" id="KW-1185">Reference proteome</keyword>
<evidence type="ECO:0000313" key="1">
    <source>
        <dbReference type="EMBL" id="QCX38640.1"/>
    </source>
</evidence>
<reference evidence="1 2" key="1">
    <citation type="submission" date="2019-05" db="EMBL/GenBank/DDBJ databases">
        <title>Algicella ahnfeltiae gen. nov., sp. nov., a novel marine bacterium of the family Flavobacteriaceae isolated from a red alga.</title>
        <authorList>
            <person name="Nedashkovskaya O.I."/>
            <person name="Kukhlevskiy A.D."/>
            <person name="Kim S.-G."/>
            <person name="Zhukova N.V."/>
            <person name="Mikhailov V.V."/>
        </authorList>
    </citation>
    <scope>NUCLEOTIDE SEQUENCE [LARGE SCALE GENOMIC DNA]</scope>
    <source>
        <strain evidence="1 2">10Alg115</strain>
    </source>
</reference>
<dbReference type="Gene3D" id="3.80.10.10">
    <property type="entry name" value="Ribonuclease Inhibitor"/>
    <property type="match status" value="1"/>
</dbReference>
<gene>
    <name evidence="1" type="ORF">FF125_09425</name>
</gene>
<accession>A0A5B7TQS8</accession>
<dbReference type="KEGG" id="fbe:FF125_09425"/>
<organism evidence="1 2">
    <name type="scientific">Aureibaculum algae</name>
    <dbReference type="NCBI Taxonomy" id="2584122"/>
    <lineage>
        <taxon>Bacteria</taxon>
        <taxon>Pseudomonadati</taxon>
        <taxon>Bacteroidota</taxon>
        <taxon>Flavobacteriia</taxon>
        <taxon>Flavobacteriales</taxon>
        <taxon>Flavobacteriaceae</taxon>
        <taxon>Aureibaculum</taxon>
    </lineage>
</organism>
<evidence type="ECO:0008006" key="3">
    <source>
        <dbReference type="Google" id="ProtNLM"/>
    </source>
</evidence>
<evidence type="ECO:0000313" key="2">
    <source>
        <dbReference type="Proteomes" id="UP000306229"/>
    </source>
</evidence>
<dbReference type="RefSeq" id="WP_138949532.1">
    <property type="nucleotide sequence ID" value="NZ_CP040749.1"/>
</dbReference>
<protein>
    <recommendedName>
        <fullName evidence="3">Leucine-rich repeat domain-containing protein</fullName>
    </recommendedName>
</protein>
<sequence length="334" mass="38683">MKIKWVTNPETIDKHFIASEVELGNNVIVQFDDSTYTYEMLFDLNGLASELNNNLQIRFYGHSNKIFDCKTLLKVKNVKSLSINCFKKVKNLNQLSELERLEKLIIGIEDFKEIEILNSDNLKSIVELNLGDTKNLNLEHLKGYKKLNWLGISGQFKNLESIGKIENLETLHLSSISKKEPLDFVNQLKKLKNLHISLGSRENIDEINGEQLETLKLLWIKNLQSLHNISRFENLKYLQVENQRNIETIEFDSEMKSLSRLGIINCKGLIKLKGLEHLKVLNTLVITRSLKLEFDNIINQKLSATLKHFNFVTERKPLDKEIKEKIRSLGYSTT</sequence>
<dbReference type="EMBL" id="CP040749">
    <property type="protein sequence ID" value="QCX38640.1"/>
    <property type="molecule type" value="Genomic_DNA"/>
</dbReference>
<dbReference type="SUPFAM" id="SSF52058">
    <property type="entry name" value="L domain-like"/>
    <property type="match status" value="1"/>
</dbReference>
<dbReference type="InterPro" id="IPR032675">
    <property type="entry name" value="LRR_dom_sf"/>
</dbReference>